<keyword evidence="2" id="KW-0378">Hydrolase</keyword>
<evidence type="ECO:0000256" key="5">
    <source>
        <dbReference type="ARBA" id="ARBA00023326"/>
    </source>
</evidence>
<dbReference type="GO" id="GO:0000272">
    <property type="term" value="P:polysaccharide catabolic process"/>
    <property type="evidence" value="ECO:0007669"/>
    <property type="project" value="UniProtKB-KW"/>
</dbReference>
<gene>
    <name evidence="8" type="ORF">D7X12_00925</name>
</gene>
<protein>
    <submittedName>
        <fullName evidence="8">DUF4082 domain-containing protein</fullName>
    </submittedName>
</protein>
<keyword evidence="3" id="KW-0119">Carbohydrate metabolism</keyword>
<evidence type="ECO:0000313" key="9">
    <source>
        <dbReference type="Proteomes" id="UP000273405"/>
    </source>
</evidence>
<dbReference type="InterPro" id="IPR036116">
    <property type="entry name" value="FN3_sf"/>
</dbReference>
<evidence type="ECO:0000256" key="6">
    <source>
        <dbReference type="SAM" id="MobiDB-lite"/>
    </source>
</evidence>
<evidence type="ECO:0000256" key="1">
    <source>
        <dbReference type="ARBA" id="ARBA00022729"/>
    </source>
</evidence>
<evidence type="ECO:0000313" key="8">
    <source>
        <dbReference type="EMBL" id="RKH48175.1"/>
    </source>
</evidence>
<keyword evidence="1" id="KW-0732">Signal</keyword>
<evidence type="ECO:0000259" key="7">
    <source>
        <dbReference type="SMART" id="SM00060"/>
    </source>
</evidence>
<feature type="compositionally biased region" description="Low complexity" evidence="6">
    <location>
        <begin position="76"/>
        <end position="92"/>
    </location>
</feature>
<dbReference type="InterPro" id="IPR003961">
    <property type="entry name" value="FN3_dom"/>
</dbReference>
<feature type="domain" description="Fibronectin type-III" evidence="7">
    <location>
        <begin position="358"/>
        <end position="431"/>
    </location>
</feature>
<name>A0A3A8P470_9BACT</name>
<dbReference type="Proteomes" id="UP000273405">
    <property type="component" value="Unassembled WGS sequence"/>
</dbReference>
<keyword evidence="9" id="KW-1185">Reference proteome</keyword>
<dbReference type="InterPro" id="IPR013783">
    <property type="entry name" value="Ig-like_fold"/>
</dbReference>
<feature type="compositionally biased region" description="Polar residues" evidence="6">
    <location>
        <begin position="120"/>
        <end position="132"/>
    </location>
</feature>
<evidence type="ECO:0000256" key="4">
    <source>
        <dbReference type="ARBA" id="ARBA00023295"/>
    </source>
</evidence>
<dbReference type="SUPFAM" id="SSF51126">
    <property type="entry name" value="Pectin lyase-like"/>
    <property type="match status" value="1"/>
</dbReference>
<dbReference type="SUPFAM" id="SSF49265">
    <property type="entry name" value="Fibronectin type III"/>
    <property type="match status" value="1"/>
</dbReference>
<keyword evidence="4" id="KW-0326">Glycosidase</keyword>
<evidence type="ECO:0000256" key="3">
    <source>
        <dbReference type="ARBA" id="ARBA00023277"/>
    </source>
</evidence>
<sequence length="707" mass="73369">MNMAEQAGLPPAHSIWRATVRHVFGRMSHSRCVTYWPEPEGPFASRSRTAWPAGVSTSSAVVPEASPSKEGSVHEATAARASAPAVAPASGADTTTETARKRKRPIPRPSAPDVGASIRRLSSQRVPTNRGSRISRPKEILSEEVPMRIRSLGAVLFVVLSACSTGPADEVAGPDALAGEQQALEPGEVSLFLDSARPTIAMDSDTGAVELGMKFRVSVPGTARGVRFFKGGAQNVGPHRVSLWNRTGAKLAEATSTSETTTGWQTVRFASPINVSAGTTYVVSYYASAGRYGATVGGFNAEKSRGPIQGLASGVDGVNGVYRYGGGFPTQGFQNTDYAVDVVFLPDGTEPPADTQAPTAPSGLVASAASASAINLGWNASTDNVGVAAYDVFRNGVKIASTASRTYADSGLAAATAYSYLVKARDAAGNVSANSNTVTATTNSNPPAGGFPTASTTGVPAGTQLTAYTGPCTLTVANTVIDSKTVNCDLNIRAAGVVIRNSKINGSVATDESSTGFSFTITDSHVDAGDRIVTGVGAVNFTAIRVHVQGGNRSMHCWHDCEIRDSYVHGQMTDETGTAHESGIRMGRNVTLRHNTITCDAPDVPPDAGCSAALTGYGDFAPVENNLVENNYFPGTTGGFCAYGGSSQGKPYSGATNNIRFIGNVFGRGSSGRCGYYGAITSFDTSEPGNVWSNNTWVDGTVLPPSN</sequence>
<dbReference type="Gene3D" id="2.60.40.10">
    <property type="entry name" value="Immunoglobulins"/>
    <property type="match status" value="1"/>
</dbReference>
<comment type="caution">
    <text evidence="8">The sequence shown here is derived from an EMBL/GenBank/DDBJ whole genome shotgun (WGS) entry which is preliminary data.</text>
</comment>
<keyword evidence="5" id="KW-0624">Polysaccharide degradation</keyword>
<dbReference type="InterPro" id="IPR011050">
    <property type="entry name" value="Pectin_lyase_fold/virulence"/>
</dbReference>
<feature type="region of interest" description="Disordered" evidence="6">
    <location>
        <begin position="58"/>
        <end position="133"/>
    </location>
</feature>
<dbReference type="FunFam" id="2.60.40.10:FF:001114">
    <property type="entry name" value="Chitinase A1"/>
    <property type="match status" value="1"/>
</dbReference>
<dbReference type="Pfam" id="PF13313">
    <property type="entry name" value="DUF4082"/>
    <property type="match status" value="1"/>
</dbReference>
<evidence type="ECO:0000256" key="2">
    <source>
        <dbReference type="ARBA" id="ARBA00022801"/>
    </source>
</evidence>
<reference evidence="9" key="1">
    <citation type="submission" date="2018-09" db="EMBL/GenBank/DDBJ databases">
        <authorList>
            <person name="Livingstone P.G."/>
            <person name="Whitworth D.E."/>
        </authorList>
    </citation>
    <scope>NUCLEOTIDE SEQUENCE [LARGE SCALE GENOMIC DNA]</scope>
    <source>
        <strain evidence="9">CA040B</strain>
    </source>
</reference>
<dbReference type="AlphaFoldDB" id="A0A3A8P470"/>
<dbReference type="EMBL" id="RAWG01000003">
    <property type="protein sequence ID" value="RKH48175.1"/>
    <property type="molecule type" value="Genomic_DNA"/>
</dbReference>
<accession>A0A3A8P470</accession>
<dbReference type="GO" id="GO:0016798">
    <property type="term" value="F:hydrolase activity, acting on glycosyl bonds"/>
    <property type="evidence" value="ECO:0007669"/>
    <property type="project" value="UniProtKB-KW"/>
</dbReference>
<proteinExistence type="predicted"/>
<organism evidence="8 9">
    <name type="scientific">Corallococcus sicarius</name>
    <dbReference type="NCBI Taxonomy" id="2316726"/>
    <lineage>
        <taxon>Bacteria</taxon>
        <taxon>Pseudomonadati</taxon>
        <taxon>Myxococcota</taxon>
        <taxon>Myxococcia</taxon>
        <taxon>Myxococcales</taxon>
        <taxon>Cystobacterineae</taxon>
        <taxon>Myxococcaceae</taxon>
        <taxon>Corallococcus</taxon>
    </lineage>
</organism>
<dbReference type="SMART" id="SM00060">
    <property type="entry name" value="FN3"/>
    <property type="match status" value="1"/>
</dbReference>
<dbReference type="InterPro" id="IPR025141">
    <property type="entry name" value="DUF4082"/>
</dbReference>